<dbReference type="RefSeq" id="WP_149433850.1">
    <property type="nucleotide sequence ID" value="NZ_VTPX01000001.1"/>
</dbReference>
<proteinExistence type="predicted"/>
<name>A0A640WJM1_9GAMM</name>
<dbReference type="Gene3D" id="3.40.50.300">
    <property type="entry name" value="P-loop containing nucleotide triphosphate hydrolases"/>
    <property type="match status" value="1"/>
</dbReference>
<dbReference type="InterPro" id="IPR027417">
    <property type="entry name" value="P-loop_NTPase"/>
</dbReference>
<evidence type="ECO:0000313" key="2">
    <source>
        <dbReference type="Proteomes" id="UP000466024"/>
    </source>
</evidence>
<dbReference type="Proteomes" id="UP000466024">
    <property type="component" value="Unassembled WGS sequence"/>
</dbReference>
<gene>
    <name evidence="1" type="ORF">F0A16_02785</name>
</gene>
<accession>A0A640WJM1</accession>
<dbReference type="AlphaFoldDB" id="A0A640WJM1"/>
<evidence type="ECO:0000313" key="1">
    <source>
        <dbReference type="EMBL" id="KAA0020731.1"/>
    </source>
</evidence>
<protein>
    <submittedName>
        <fullName evidence="1">Terminase</fullName>
    </submittedName>
</protein>
<dbReference type="EMBL" id="VTPX01000001">
    <property type="protein sequence ID" value="KAA0020731.1"/>
    <property type="molecule type" value="Genomic_DNA"/>
</dbReference>
<keyword evidence="2" id="KW-1185">Reference proteome</keyword>
<comment type="caution">
    <text evidence="1">The sequence shown here is derived from an EMBL/GenBank/DDBJ whole genome shotgun (WGS) entry which is preliminary data.</text>
</comment>
<reference evidence="1 2" key="1">
    <citation type="submission" date="2019-08" db="EMBL/GenBank/DDBJ databases">
        <title>Bioinformatics analysis of the strain L3 and L5.</title>
        <authorList>
            <person name="Li X."/>
        </authorList>
    </citation>
    <scope>NUCLEOTIDE SEQUENCE [LARGE SCALE GENOMIC DNA]</scope>
    <source>
        <strain evidence="1 2">L3</strain>
    </source>
</reference>
<sequence>MSPAEYERMLAEDMGRLADDPMGWVMYAFDWENDESIQKARLVEPWASRYDSEWGPDEWACEMLDDWGEHIRRVAFNGSTPVDPFQHATSSGHGIGKSAGSSWIILFIMSTRPFSKGVVTANTGDQLKTKTWSELAKWRSKCITGHWFNLGSGKGSLAMTHKDHPERWRVDALTCREENSEAFAGLHCADSSPWYLFDEASNVPDKIWEVAEGGLTDGEPFWFVFGNPTRNTGRFRECWRRFRSRWKTQKVDSRSVQVTNKDDIERKLQDYGEDSDYFRVRVRGEFPSSSDNQFIGQNLVDAGMAVQLVERQIEHSAIIIGVDPAFSGSDDAVIYVRQGLHSRMLGTWAKTDDDVLMAERIARFEDELGADAVHIDYGYGTGIYSVGKSWGRKWKLVNFGGASSDPAMLNKRGEMYASVKQWLKDGGQLTDQQTADELTWPEYTVRQKDSRIVLESKEDIRKRLVASPNRSDALVLTFAFPVVPRKGASVLSNHQEVAIADFDPFA</sequence>
<dbReference type="Gene3D" id="3.30.420.240">
    <property type="match status" value="1"/>
</dbReference>
<organism evidence="1 2">
    <name type="scientific">Salinicola corii</name>
    <dbReference type="NCBI Taxonomy" id="2606937"/>
    <lineage>
        <taxon>Bacteria</taxon>
        <taxon>Pseudomonadati</taxon>
        <taxon>Pseudomonadota</taxon>
        <taxon>Gammaproteobacteria</taxon>
        <taxon>Oceanospirillales</taxon>
        <taxon>Halomonadaceae</taxon>
        <taxon>Salinicola</taxon>
    </lineage>
</organism>